<reference evidence="2 3" key="1">
    <citation type="submission" date="2023-11" db="EMBL/GenBank/DDBJ databases">
        <title>Halocaridina rubra genome assembly.</title>
        <authorList>
            <person name="Smith C."/>
        </authorList>
    </citation>
    <scope>NUCLEOTIDE SEQUENCE [LARGE SCALE GENOMIC DNA]</scope>
    <source>
        <strain evidence="2">EP-1</strain>
        <tissue evidence="2">Whole</tissue>
    </source>
</reference>
<proteinExistence type="predicted"/>
<dbReference type="Proteomes" id="UP001381693">
    <property type="component" value="Unassembled WGS sequence"/>
</dbReference>
<feature type="region of interest" description="Disordered" evidence="1">
    <location>
        <begin position="71"/>
        <end position="123"/>
    </location>
</feature>
<dbReference type="EMBL" id="JAXCGZ010013348">
    <property type="protein sequence ID" value="KAK7072760.1"/>
    <property type="molecule type" value="Genomic_DNA"/>
</dbReference>
<gene>
    <name evidence="2" type="ORF">SK128_009928</name>
</gene>
<organism evidence="2 3">
    <name type="scientific">Halocaridina rubra</name>
    <name type="common">Hawaiian red shrimp</name>
    <dbReference type="NCBI Taxonomy" id="373956"/>
    <lineage>
        <taxon>Eukaryota</taxon>
        <taxon>Metazoa</taxon>
        <taxon>Ecdysozoa</taxon>
        <taxon>Arthropoda</taxon>
        <taxon>Crustacea</taxon>
        <taxon>Multicrustacea</taxon>
        <taxon>Malacostraca</taxon>
        <taxon>Eumalacostraca</taxon>
        <taxon>Eucarida</taxon>
        <taxon>Decapoda</taxon>
        <taxon>Pleocyemata</taxon>
        <taxon>Caridea</taxon>
        <taxon>Atyoidea</taxon>
        <taxon>Atyidae</taxon>
        <taxon>Halocaridina</taxon>
    </lineage>
</organism>
<comment type="caution">
    <text evidence="2">The sequence shown here is derived from an EMBL/GenBank/DDBJ whole genome shotgun (WGS) entry which is preliminary data.</text>
</comment>
<evidence type="ECO:0000256" key="1">
    <source>
        <dbReference type="SAM" id="MobiDB-lite"/>
    </source>
</evidence>
<evidence type="ECO:0000313" key="3">
    <source>
        <dbReference type="Proteomes" id="UP001381693"/>
    </source>
</evidence>
<sequence>MDVHSVNSVSPPKRLFSTNGLIDMSWVLPLKTGQQTPASSWLLESPGHIPNKFTTFVRIVYVIPSETEEVELLGDGNNTTSNEDGENETEETADTEGMDDAPENGERTENKNDSDNSGVENVPGVINIAPADEESSTDPVDDVHGKIFAPRLVSSGSWCVGDVFESLDQIVGRLNSWALASQGEIVTVHSQYMYYAV</sequence>
<name>A0AAN9A560_HALRR</name>
<protein>
    <submittedName>
        <fullName evidence="2">Uncharacterized protein</fullName>
    </submittedName>
</protein>
<accession>A0AAN9A560</accession>
<evidence type="ECO:0000313" key="2">
    <source>
        <dbReference type="EMBL" id="KAK7072760.1"/>
    </source>
</evidence>
<feature type="compositionally biased region" description="Basic and acidic residues" evidence="1">
    <location>
        <begin position="104"/>
        <end position="114"/>
    </location>
</feature>
<dbReference type="AlphaFoldDB" id="A0AAN9A560"/>
<feature type="compositionally biased region" description="Acidic residues" evidence="1">
    <location>
        <begin position="83"/>
        <end position="103"/>
    </location>
</feature>
<keyword evidence="3" id="KW-1185">Reference proteome</keyword>